<dbReference type="InterPro" id="IPR021109">
    <property type="entry name" value="Peptidase_aspartic_dom_sf"/>
</dbReference>
<dbReference type="CDD" id="cd00303">
    <property type="entry name" value="retropepsin_like"/>
    <property type="match status" value="1"/>
</dbReference>
<protein>
    <recommendedName>
        <fullName evidence="4">Aspartic peptidase DDI1-type domain-containing protein</fullName>
    </recommendedName>
</protein>
<accession>A0A080ZXR3</accession>
<proteinExistence type="predicted"/>
<dbReference type="OrthoDB" id="121224at2759"/>
<dbReference type="SUPFAM" id="SSF50630">
    <property type="entry name" value="Acid proteases"/>
    <property type="match status" value="1"/>
</dbReference>
<dbReference type="Proteomes" id="UP000028582">
    <property type="component" value="Unassembled WGS sequence"/>
</dbReference>
<evidence type="ECO:0000256" key="1">
    <source>
        <dbReference type="SAM" id="MobiDB-lite"/>
    </source>
</evidence>
<reference evidence="2 3" key="1">
    <citation type="submission" date="2013-11" db="EMBL/GenBank/DDBJ databases">
        <title>The Genome Sequence of Phytophthora parasitica P1976.</title>
        <authorList>
            <consortium name="The Broad Institute Genomics Platform"/>
            <person name="Russ C."/>
            <person name="Tyler B."/>
            <person name="Panabieres F."/>
            <person name="Shan W."/>
            <person name="Tripathy S."/>
            <person name="Grunwald N."/>
            <person name="Machado M."/>
            <person name="Johnson C.S."/>
            <person name="Walker B."/>
            <person name="Young S."/>
            <person name="Zeng Q."/>
            <person name="Gargeya S."/>
            <person name="Fitzgerald M."/>
            <person name="Haas B."/>
            <person name="Abouelleil A."/>
            <person name="Allen A.W."/>
            <person name="Alvarado L."/>
            <person name="Arachchi H.M."/>
            <person name="Berlin A.M."/>
            <person name="Chapman S.B."/>
            <person name="Gainer-Dewar J."/>
            <person name="Goldberg J."/>
            <person name="Griggs A."/>
            <person name="Gujja S."/>
            <person name="Hansen M."/>
            <person name="Howarth C."/>
            <person name="Imamovic A."/>
            <person name="Ireland A."/>
            <person name="Larimer J."/>
            <person name="McCowan C."/>
            <person name="Murphy C."/>
            <person name="Pearson M."/>
            <person name="Poon T.W."/>
            <person name="Priest M."/>
            <person name="Roberts A."/>
            <person name="Saif S."/>
            <person name="Shea T."/>
            <person name="Sisk P."/>
            <person name="Sykes S."/>
            <person name="Wortman J."/>
            <person name="Nusbaum C."/>
            <person name="Birren B."/>
        </authorList>
    </citation>
    <scope>NUCLEOTIDE SEQUENCE [LARGE SCALE GENOMIC DNA]</scope>
    <source>
        <strain evidence="2 3">P1976</strain>
    </source>
</reference>
<dbReference type="AlphaFoldDB" id="A0A080ZXR3"/>
<evidence type="ECO:0008006" key="4">
    <source>
        <dbReference type="Google" id="ProtNLM"/>
    </source>
</evidence>
<name>A0A080ZXR3_PHYNI</name>
<dbReference type="Pfam" id="PF13975">
    <property type="entry name" value="gag-asp_proteas"/>
    <property type="match status" value="1"/>
</dbReference>
<evidence type="ECO:0000313" key="2">
    <source>
        <dbReference type="EMBL" id="ETO71424.1"/>
    </source>
</evidence>
<sequence length="201" mass="21893">MDQPRVERATAEPILEGKCVIASVQGVKALSTGFIDCVPAELLIDSGAVACLVHSRVLKRIEWSTEPLRGYAQRLNVVSRHSLKTRGVINLPLRLGSLEKTIPFIVVDQLHVDAILGTDALREFKAVMELEDNVVTHKGTGKAFPIGSLRVEESYHARISPLSDLPGRAGPGDRQYSRDGRGWGHCPSRRPGGPERGCPSD</sequence>
<gene>
    <name evidence="2" type="ORF">F444_12247</name>
</gene>
<comment type="caution">
    <text evidence="2">The sequence shown here is derived from an EMBL/GenBank/DDBJ whole genome shotgun (WGS) entry which is preliminary data.</text>
</comment>
<organism evidence="2 3">
    <name type="scientific">Phytophthora nicotianae P1976</name>
    <dbReference type="NCBI Taxonomy" id="1317066"/>
    <lineage>
        <taxon>Eukaryota</taxon>
        <taxon>Sar</taxon>
        <taxon>Stramenopiles</taxon>
        <taxon>Oomycota</taxon>
        <taxon>Peronosporomycetes</taxon>
        <taxon>Peronosporales</taxon>
        <taxon>Peronosporaceae</taxon>
        <taxon>Phytophthora</taxon>
    </lineage>
</organism>
<evidence type="ECO:0000313" key="3">
    <source>
        <dbReference type="Proteomes" id="UP000028582"/>
    </source>
</evidence>
<feature type="region of interest" description="Disordered" evidence="1">
    <location>
        <begin position="161"/>
        <end position="201"/>
    </location>
</feature>
<dbReference type="EMBL" id="ANJA01002204">
    <property type="protein sequence ID" value="ETO71424.1"/>
    <property type="molecule type" value="Genomic_DNA"/>
</dbReference>
<dbReference type="Gene3D" id="2.40.70.10">
    <property type="entry name" value="Acid Proteases"/>
    <property type="match status" value="1"/>
</dbReference>